<organism evidence="11">
    <name type="scientific">uncultured Gemmatimonadota bacterium</name>
    <dbReference type="NCBI Taxonomy" id="203437"/>
    <lineage>
        <taxon>Bacteria</taxon>
        <taxon>Pseudomonadati</taxon>
        <taxon>Gemmatimonadota</taxon>
        <taxon>environmental samples</taxon>
    </lineage>
</organism>
<dbReference type="SUPFAM" id="SSF82771">
    <property type="entry name" value="GIY-YIG endonuclease"/>
    <property type="match status" value="1"/>
</dbReference>
<proteinExistence type="inferred from homology"/>
<dbReference type="InterPro" id="IPR047296">
    <property type="entry name" value="GIY-YIG_UvrC_Cho"/>
</dbReference>
<evidence type="ECO:0000259" key="10">
    <source>
        <dbReference type="PROSITE" id="PS50165"/>
    </source>
</evidence>
<dbReference type="Pfam" id="PF22920">
    <property type="entry name" value="UvrC_RNaseH"/>
    <property type="match status" value="1"/>
</dbReference>
<dbReference type="NCBIfam" id="TIGR00194">
    <property type="entry name" value="uvrC"/>
    <property type="match status" value="1"/>
</dbReference>
<feature type="domain" description="UVR" evidence="8">
    <location>
        <begin position="206"/>
        <end position="241"/>
    </location>
</feature>
<dbReference type="InterPro" id="IPR001943">
    <property type="entry name" value="UVR_dom"/>
</dbReference>
<protein>
    <recommendedName>
        <fullName evidence="7">UvrABC system protein C</fullName>
        <shortName evidence="7">Protein UvrC</shortName>
    </recommendedName>
    <alternativeName>
        <fullName evidence="7">Excinuclease ABC subunit C</fullName>
    </alternativeName>
</protein>
<dbReference type="EMBL" id="CADCTV010001044">
    <property type="protein sequence ID" value="CAA9375303.1"/>
    <property type="molecule type" value="Genomic_DNA"/>
</dbReference>
<evidence type="ECO:0000256" key="5">
    <source>
        <dbReference type="ARBA" id="ARBA00023204"/>
    </source>
</evidence>
<dbReference type="GO" id="GO:0009381">
    <property type="term" value="F:excinuclease ABC activity"/>
    <property type="evidence" value="ECO:0007669"/>
    <property type="project" value="UniProtKB-UniRule"/>
</dbReference>
<dbReference type="SUPFAM" id="SSF46600">
    <property type="entry name" value="C-terminal UvrC-binding domain of UvrB"/>
    <property type="match status" value="1"/>
</dbReference>
<keyword evidence="3 7" id="KW-0228">DNA excision</keyword>
<dbReference type="InterPro" id="IPR000305">
    <property type="entry name" value="GIY-YIG_endonuc"/>
</dbReference>
<dbReference type="InterPro" id="IPR004791">
    <property type="entry name" value="UvrC"/>
</dbReference>
<dbReference type="AlphaFoldDB" id="A0A6J4N1I3"/>
<dbReference type="PROSITE" id="PS50165">
    <property type="entry name" value="UVRC"/>
    <property type="match status" value="1"/>
</dbReference>
<feature type="domain" description="GIY-YIG" evidence="9">
    <location>
        <begin position="17"/>
        <end position="96"/>
    </location>
</feature>
<keyword evidence="1 7" id="KW-0963">Cytoplasm</keyword>
<dbReference type="GO" id="GO:0006289">
    <property type="term" value="P:nucleotide-excision repair"/>
    <property type="evidence" value="ECO:0007669"/>
    <property type="project" value="UniProtKB-UniRule"/>
</dbReference>
<keyword evidence="4 7" id="KW-0267">Excision nuclease</keyword>
<dbReference type="PROSITE" id="PS50164">
    <property type="entry name" value="GIY_YIG"/>
    <property type="match status" value="1"/>
</dbReference>
<evidence type="ECO:0000256" key="6">
    <source>
        <dbReference type="ARBA" id="ARBA00023236"/>
    </source>
</evidence>
<accession>A0A6J4N1I3</accession>
<dbReference type="FunFam" id="3.40.1440.10:FF:000001">
    <property type="entry name" value="UvrABC system protein C"/>
    <property type="match status" value="1"/>
</dbReference>
<comment type="similarity">
    <text evidence="7">Belongs to the UvrC family.</text>
</comment>
<evidence type="ECO:0000256" key="1">
    <source>
        <dbReference type="ARBA" id="ARBA00022490"/>
    </source>
</evidence>
<dbReference type="Gene3D" id="3.30.420.340">
    <property type="entry name" value="UvrC, RNAse H endonuclease domain"/>
    <property type="match status" value="1"/>
</dbReference>
<evidence type="ECO:0000256" key="3">
    <source>
        <dbReference type="ARBA" id="ARBA00022769"/>
    </source>
</evidence>
<evidence type="ECO:0000256" key="7">
    <source>
        <dbReference type="HAMAP-Rule" id="MF_00203"/>
    </source>
</evidence>
<dbReference type="InterPro" id="IPR050066">
    <property type="entry name" value="UvrABC_protein_C"/>
</dbReference>
<dbReference type="InterPro" id="IPR003583">
    <property type="entry name" value="Hlx-hairpin-Hlx_DNA-bd_motif"/>
</dbReference>
<name>A0A6J4N1I3_9BACT</name>
<dbReference type="SMART" id="SM00278">
    <property type="entry name" value="HhH1"/>
    <property type="match status" value="2"/>
</dbReference>
<evidence type="ECO:0000256" key="2">
    <source>
        <dbReference type="ARBA" id="ARBA00022763"/>
    </source>
</evidence>
<dbReference type="Pfam" id="PF02151">
    <property type="entry name" value="UVR"/>
    <property type="match status" value="1"/>
</dbReference>
<dbReference type="CDD" id="cd10434">
    <property type="entry name" value="GIY-YIG_UvrC_Cho"/>
    <property type="match status" value="1"/>
</dbReference>
<evidence type="ECO:0000313" key="11">
    <source>
        <dbReference type="EMBL" id="CAA9375303.1"/>
    </source>
</evidence>
<dbReference type="Gene3D" id="3.40.1440.10">
    <property type="entry name" value="GIY-YIG endonuclease"/>
    <property type="match status" value="1"/>
</dbReference>
<comment type="function">
    <text evidence="7">The UvrABC repair system catalyzes the recognition and processing of DNA lesions. UvrC both incises the 5' and 3' sides of the lesion. The N-terminal half is responsible for the 3' incision and the C-terminal half is responsible for the 5' incision.</text>
</comment>
<comment type="subunit">
    <text evidence="7">Interacts with UvrB in an incision complex.</text>
</comment>
<dbReference type="GO" id="GO:0009432">
    <property type="term" value="P:SOS response"/>
    <property type="evidence" value="ECO:0007669"/>
    <property type="project" value="UniProtKB-UniRule"/>
</dbReference>
<evidence type="ECO:0000259" key="9">
    <source>
        <dbReference type="PROSITE" id="PS50164"/>
    </source>
</evidence>
<dbReference type="InterPro" id="IPR035901">
    <property type="entry name" value="GIY-YIG_endonuc_sf"/>
</dbReference>
<dbReference type="GO" id="GO:0003677">
    <property type="term" value="F:DNA binding"/>
    <property type="evidence" value="ECO:0007669"/>
    <property type="project" value="UniProtKB-UniRule"/>
</dbReference>
<dbReference type="SUPFAM" id="SSF47781">
    <property type="entry name" value="RuvA domain 2-like"/>
    <property type="match status" value="1"/>
</dbReference>
<dbReference type="Pfam" id="PF08459">
    <property type="entry name" value="UvrC_RNaseH_dom"/>
    <property type="match status" value="1"/>
</dbReference>
<reference evidence="11" key="1">
    <citation type="submission" date="2020-02" db="EMBL/GenBank/DDBJ databases">
        <authorList>
            <person name="Meier V. D."/>
        </authorList>
    </citation>
    <scope>NUCLEOTIDE SEQUENCE</scope>
    <source>
        <strain evidence="11">AVDCRST_MAG89</strain>
    </source>
</reference>
<dbReference type="InterPro" id="IPR010994">
    <property type="entry name" value="RuvA_2-like"/>
</dbReference>
<dbReference type="PANTHER" id="PTHR30562">
    <property type="entry name" value="UVRC/OXIDOREDUCTASE"/>
    <property type="match status" value="1"/>
</dbReference>
<dbReference type="SMART" id="SM00465">
    <property type="entry name" value="GIYc"/>
    <property type="match status" value="1"/>
</dbReference>
<keyword evidence="6 7" id="KW-0742">SOS response</keyword>
<evidence type="ECO:0000256" key="4">
    <source>
        <dbReference type="ARBA" id="ARBA00022881"/>
    </source>
</evidence>
<dbReference type="NCBIfam" id="NF001824">
    <property type="entry name" value="PRK00558.1-5"/>
    <property type="match status" value="1"/>
</dbReference>
<feature type="domain" description="UvrC family homology region profile" evidence="10">
    <location>
        <begin position="257"/>
        <end position="490"/>
    </location>
</feature>
<gene>
    <name evidence="7" type="primary">uvrC</name>
    <name evidence="11" type="ORF">AVDCRST_MAG89-4946</name>
</gene>
<keyword evidence="5 7" id="KW-0234">DNA repair</keyword>
<dbReference type="PROSITE" id="PS50151">
    <property type="entry name" value="UVR"/>
    <property type="match status" value="1"/>
</dbReference>
<dbReference type="Gene3D" id="1.10.150.20">
    <property type="entry name" value="5' to 3' exonuclease, C-terminal subdomain"/>
    <property type="match status" value="1"/>
</dbReference>
<dbReference type="Pfam" id="PF01541">
    <property type="entry name" value="GIY-YIG"/>
    <property type="match status" value="1"/>
</dbReference>
<keyword evidence="2 7" id="KW-0227">DNA damage</keyword>
<dbReference type="GO" id="GO:0009380">
    <property type="term" value="C:excinuclease repair complex"/>
    <property type="evidence" value="ECO:0007669"/>
    <property type="project" value="InterPro"/>
</dbReference>
<dbReference type="InterPro" id="IPR038476">
    <property type="entry name" value="UvrC_RNase_H_dom_sf"/>
</dbReference>
<dbReference type="GO" id="GO:0005737">
    <property type="term" value="C:cytoplasm"/>
    <property type="evidence" value="ECO:0007669"/>
    <property type="project" value="UniProtKB-SubCell"/>
</dbReference>
<comment type="subcellular location">
    <subcellularLocation>
        <location evidence="7">Cytoplasm</location>
    </subcellularLocation>
</comment>
<dbReference type="InterPro" id="IPR036876">
    <property type="entry name" value="UVR_dom_sf"/>
</dbReference>
<dbReference type="InterPro" id="IPR001162">
    <property type="entry name" value="UvrC_RNase_H_dom"/>
</dbReference>
<dbReference type="Pfam" id="PF14520">
    <property type="entry name" value="HHH_5"/>
    <property type="match status" value="1"/>
</dbReference>
<sequence length="624" mass="69845">MSESTSTLESKLRTLPTQPGVYLMKDAEGTIIYVGKAKSLRARVRSYFQGGAQHGIKTREMVRRVDDVDTIVVRTEAEALILENNLIKENRPRFNINLKDDKTYPYIKVTDEAFPRVFVTRTLRRDGGRYFGPYTDVRRMRQSLELVKKLYTVRSCRYNLPREVPARPCLDYHIGRCKAPCVALQTPDDYGQMVEEIVQVLSGHTRLVARRLQAEMQTCALEMNFERAAELRDAIGQLEALERKQQVVDVSGSDRDVVGFARDGSEACGVVLQIREGKLLGREAQFLTNLADAPDEAALSAFATRLYADRVTRDPESVPGEIIFPMDFDDRGVLEELLREAAGKAVRLKWPQRGEKVQLVALADQNARHLFEERKLMGNAAAERAPDALYELQEVLELPMVPRTMVCFDISHTQGSETVASAVFFENGEPAKGEYRKLKIRGEWGNDDFASMHEAVTRWFRRRVEEGKPLPELAVIDGGKGQLSAARKALEEIDLPQQSVVGLAKKEEELFLPGRSESIRLPRRSPALRLVQRIRDEAHRFAVTYNRKLRTKRTIRSELSTIPGVGPSRQKQLLERFGSFRGVAAASEAEIAAIPGFGPSLARKVLEAVRGPATPASGAGDAAA</sequence>
<dbReference type="PANTHER" id="PTHR30562:SF1">
    <property type="entry name" value="UVRABC SYSTEM PROTEIN C"/>
    <property type="match status" value="1"/>
</dbReference>
<evidence type="ECO:0000259" key="8">
    <source>
        <dbReference type="PROSITE" id="PS50151"/>
    </source>
</evidence>
<dbReference type="HAMAP" id="MF_00203">
    <property type="entry name" value="UvrC"/>
    <property type="match status" value="1"/>
</dbReference>
<dbReference type="Gene3D" id="4.10.860.10">
    <property type="entry name" value="UVR domain"/>
    <property type="match status" value="1"/>
</dbReference>